<dbReference type="RefSeq" id="WP_406857915.1">
    <property type="nucleotide sequence ID" value="NZ_CP157484.1"/>
</dbReference>
<dbReference type="AlphaFoldDB" id="A0AAU7JL70"/>
<reference evidence="2" key="1">
    <citation type="submission" date="2024-05" db="EMBL/GenBank/DDBJ databases">
        <authorList>
            <person name="Kim S."/>
            <person name="Heo J."/>
            <person name="Choi H."/>
            <person name="Choi Y."/>
            <person name="Kwon S.-W."/>
            <person name="Kim Y."/>
        </authorList>
    </citation>
    <scope>NUCLEOTIDE SEQUENCE</scope>
    <source>
        <strain evidence="2">KACC 23698</strain>
    </source>
</reference>
<organism evidence="2">
    <name type="scientific">Alsobacter sp. KACC 23698</name>
    <dbReference type="NCBI Taxonomy" id="3149229"/>
    <lineage>
        <taxon>Bacteria</taxon>
        <taxon>Pseudomonadati</taxon>
        <taxon>Pseudomonadota</taxon>
        <taxon>Alphaproteobacteria</taxon>
        <taxon>Hyphomicrobiales</taxon>
        <taxon>Alsobacteraceae</taxon>
        <taxon>Alsobacter</taxon>
    </lineage>
</organism>
<dbReference type="EMBL" id="CP157484">
    <property type="protein sequence ID" value="XBO41063.1"/>
    <property type="molecule type" value="Genomic_DNA"/>
</dbReference>
<proteinExistence type="predicted"/>
<feature type="signal peptide" evidence="1">
    <location>
        <begin position="1"/>
        <end position="23"/>
    </location>
</feature>
<evidence type="ECO:0008006" key="3">
    <source>
        <dbReference type="Google" id="ProtNLM"/>
    </source>
</evidence>
<accession>A0AAU7JL70</accession>
<gene>
    <name evidence="2" type="ORF">ABEG18_09970</name>
</gene>
<evidence type="ECO:0000256" key="1">
    <source>
        <dbReference type="SAM" id="SignalP"/>
    </source>
</evidence>
<feature type="chain" id="PRO_5043391952" description="DUF1080 domain-containing protein" evidence="1">
    <location>
        <begin position="24"/>
        <end position="208"/>
    </location>
</feature>
<dbReference type="Gene3D" id="2.60.120.560">
    <property type="entry name" value="Exo-inulinase, domain 1"/>
    <property type="match status" value="1"/>
</dbReference>
<protein>
    <recommendedName>
        <fullName evidence="3">DUF1080 domain-containing protein</fullName>
    </recommendedName>
</protein>
<sequence length="208" mass="22383">MRGLAASTLLAMSVGLAAGPALACKGKLIFSDNFREVDSSWRYDGDPSVSVEDGKVKVKPSANETRNLLYRGVSLDEAEICVTLKTSSDAPEAGAGILFWAQDDSNLYRAIISSAGTARISKLYKDKLSAVVDWTKFPAIKQGLGATNTLGLVTRGNSATFFINGEKFATVKGAQPEDGWKVGLYAYSEPTKVDKWKFSDVKVTELSQ</sequence>
<evidence type="ECO:0000313" key="2">
    <source>
        <dbReference type="EMBL" id="XBO41063.1"/>
    </source>
</evidence>
<name>A0AAU7JL70_9HYPH</name>
<keyword evidence="1" id="KW-0732">Signal</keyword>